<organism evidence="2 3">
    <name type="scientific">Tectimicrobiota bacterium</name>
    <dbReference type="NCBI Taxonomy" id="2528274"/>
    <lineage>
        <taxon>Bacteria</taxon>
        <taxon>Pseudomonadati</taxon>
        <taxon>Nitrospinota/Tectimicrobiota group</taxon>
        <taxon>Candidatus Tectimicrobiota</taxon>
    </lineage>
</organism>
<sequence>MPITKVDSYAFYPGARDRLDQMRPADPSKTPWTPLGKPLSECRVTLVSTAGIYLKGDVSFDYEREWREPQWGDPTHREIPRTAGQDDCEYTHLHINTEYLKADRNVAFPVDIFLDYEREGKIGRLADTLYSIMGYIPNFNPLIKQTAPRMAARMKAEGVDAAFLFPV</sequence>
<evidence type="ECO:0000256" key="1">
    <source>
        <dbReference type="ARBA" id="ARBA00023002"/>
    </source>
</evidence>
<dbReference type="GO" id="GO:0050485">
    <property type="term" value="F:oxidoreductase activity, acting on X-H and Y-H to form an X-Y bond, with a disulfide as acceptor"/>
    <property type="evidence" value="ECO:0007669"/>
    <property type="project" value="InterPro"/>
</dbReference>
<evidence type="ECO:0000313" key="2">
    <source>
        <dbReference type="EMBL" id="MBI3127917.1"/>
    </source>
</evidence>
<proteinExistence type="predicted"/>
<gene>
    <name evidence="2" type="ORF">HYZ11_09960</name>
</gene>
<dbReference type="InterPro" id="IPR010187">
    <property type="entry name" value="Various_sel_PB"/>
</dbReference>
<name>A0A932MNT1_UNCTE</name>
<dbReference type="Pfam" id="PF07355">
    <property type="entry name" value="GRDB"/>
    <property type="match status" value="1"/>
</dbReference>
<dbReference type="AlphaFoldDB" id="A0A932MNT1"/>
<dbReference type="EMBL" id="JACPUR010000021">
    <property type="protein sequence ID" value="MBI3127917.1"/>
    <property type="molecule type" value="Genomic_DNA"/>
</dbReference>
<reference evidence="2" key="1">
    <citation type="submission" date="2020-07" db="EMBL/GenBank/DDBJ databases">
        <title>Huge and variable diversity of episymbiotic CPR bacteria and DPANN archaea in groundwater ecosystems.</title>
        <authorList>
            <person name="He C.Y."/>
            <person name="Keren R."/>
            <person name="Whittaker M."/>
            <person name="Farag I.F."/>
            <person name="Doudna J."/>
            <person name="Cate J.H.D."/>
            <person name="Banfield J.F."/>
        </authorList>
    </citation>
    <scope>NUCLEOTIDE SEQUENCE</scope>
    <source>
        <strain evidence="2">NC_groundwater_763_Ag_S-0.2um_68_21</strain>
    </source>
</reference>
<evidence type="ECO:0008006" key="4">
    <source>
        <dbReference type="Google" id="ProtNLM"/>
    </source>
</evidence>
<accession>A0A932MNT1</accession>
<evidence type="ECO:0000313" key="3">
    <source>
        <dbReference type="Proteomes" id="UP000782312"/>
    </source>
</evidence>
<dbReference type="Proteomes" id="UP000782312">
    <property type="component" value="Unassembled WGS sequence"/>
</dbReference>
<protein>
    <recommendedName>
        <fullName evidence="4">Selenoprotein B glycine/betaine/sarcosine/D-proline reductase</fullName>
    </recommendedName>
</protein>
<keyword evidence="1" id="KW-0560">Oxidoreductase</keyword>
<comment type="caution">
    <text evidence="2">The sequence shown here is derived from an EMBL/GenBank/DDBJ whole genome shotgun (WGS) entry which is preliminary data.</text>
</comment>